<dbReference type="PROSITE" id="PS51340">
    <property type="entry name" value="MOSC"/>
    <property type="match status" value="1"/>
</dbReference>
<dbReference type="SUPFAM" id="SSF50800">
    <property type="entry name" value="PK beta-barrel domain-like"/>
    <property type="match status" value="1"/>
</dbReference>
<dbReference type="PANTHER" id="PTHR14237">
    <property type="entry name" value="MOLYBDOPTERIN COFACTOR SULFURASE MOSC"/>
    <property type="match status" value="1"/>
</dbReference>
<dbReference type="Proteomes" id="UP001162780">
    <property type="component" value="Chromosome"/>
</dbReference>
<keyword evidence="3" id="KW-1185">Reference proteome</keyword>
<organism evidence="2 3">
    <name type="scientific">Methylomonas rapida</name>
    <dbReference type="NCBI Taxonomy" id="2963939"/>
    <lineage>
        <taxon>Bacteria</taxon>
        <taxon>Pseudomonadati</taxon>
        <taxon>Pseudomonadota</taxon>
        <taxon>Gammaproteobacteria</taxon>
        <taxon>Methylococcales</taxon>
        <taxon>Methylococcaceae</taxon>
        <taxon>Methylomonas</taxon>
    </lineage>
</organism>
<evidence type="ECO:0000259" key="1">
    <source>
        <dbReference type="PROSITE" id="PS51340"/>
    </source>
</evidence>
<dbReference type="InterPro" id="IPR005303">
    <property type="entry name" value="MOCOS_middle"/>
</dbReference>
<evidence type="ECO:0000313" key="3">
    <source>
        <dbReference type="Proteomes" id="UP001162780"/>
    </source>
</evidence>
<proteinExistence type="predicted"/>
<dbReference type="Pfam" id="PF03473">
    <property type="entry name" value="MOSC"/>
    <property type="match status" value="1"/>
</dbReference>
<protein>
    <submittedName>
        <fullName evidence="2">MOSC N-terminal beta barrel domain-containing protein</fullName>
    </submittedName>
</protein>
<accession>A0ABY7GCI0</accession>
<dbReference type="InterPro" id="IPR011037">
    <property type="entry name" value="Pyrv_Knase-like_insert_dom_sf"/>
</dbReference>
<dbReference type="InterPro" id="IPR005302">
    <property type="entry name" value="MoCF_Sase_C"/>
</dbReference>
<dbReference type="SUPFAM" id="SSF141673">
    <property type="entry name" value="MOSC N-terminal domain-like"/>
    <property type="match status" value="1"/>
</dbReference>
<name>A0ABY7GCI0_9GAMM</name>
<gene>
    <name evidence="2" type="ORF">NM686_011380</name>
</gene>
<reference evidence="2" key="1">
    <citation type="submission" date="2022-11" db="EMBL/GenBank/DDBJ databases">
        <title>Methylomonas rapida sp. nov., Carotenoid-Producing Obligate Methanotrophs with High Growth Characteristics and Biotechnological Potential.</title>
        <authorList>
            <person name="Tikhonova E.N."/>
            <person name="Suleimanov R.Z."/>
            <person name="Miroshnikov K."/>
            <person name="Oshkin I.Y."/>
            <person name="Belova S.E."/>
            <person name="Danilova O.V."/>
            <person name="Ashikhmin A."/>
            <person name="Konopkin A."/>
            <person name="But S.Y."/>
            <person name="Khmelenina V.N."/>
            <person name="Kuznetsov N."/>
            <person name="Pimenov N.V."/>
            <person name="Dedysh S.N."/>
        </authorList>
    </citation>
    <scope>NUCLEOTIDE SEQUENCE</scope>
    <source>
        <strain evidence="2">MP1</strain>
    </source>
</reference>
<dbReference type="EMBL" id="CP113517">
    <property type="protein sequence ID" value="WAR43005.1"/>
    <property type="molecule type" value="Genomic_DNA"/>
</dbReference>
<sequence length="276" mass="31497">MPILSQIFLYPIKSLAGIQVQSWLVDKNGLRYDRKWMLVDEDGQFMSQRRLPQMALIKTRIEQDHLIVSAAGMEDMRLALQPDGGDDIEVIIWHDRCAAKIVSKQADEWFSEFLNTKCSLVYHPDGSTRQVDQRYAKRDDQTAFADGFPFLITAESSLQALNEAMPFAIGMNRFRPNLVISGCDRYAEDSWRRIRVNDIEFRLPKPCSRCSVPGINPDTAISDKETLLMLSRLRKWENRVYFGQNALHDSLGELAVGNAVDVLETGSRQPPVNVEF</sequence>
<feature type="domain" description="MOSC" evidence="1">
    <location>
        <begin position="118"/>
        <end position="263"/>
    </location>
</feature>
<evidence type="ECO:0000313" key="2">
    <source>
        <dbReference type="EMBL" id="WAR43005.1"/>
    </source>
</evidence>
<dbReference type="RefSeq" id="WP_255187981.1">
    <property type="nucleotide sequence ID" value="NZ_CP113517.1"/>
</dbReference>
<dbReference type="PANTHER" id="PTHR14237:SF19">
    <property type="entry name" value="MITOCHONDRIAL AMIDOXIME REDUCING COMPONENT 1"/>
    <property type="match status" value="1"/>
</dbReference>
<dbReference type="Pfam" id="PF03476">
    <property type="entry name" value="MOSC_N"/>
    <property type="match status" value="1"/>
</dbReference>